<keyword evidence="1" id="KW-0732">Signal</keyword>
<sequence length="308" mass="33583">MSANYVHISAGLCYGAGVLTVDLLSEVAGQSVTFTTSVKPAAEPFMALTWSFNGTTNVITSTSVDVVGPGYENRIILDKSTGSLVLRNLTEKDSGEYDLIIIPHGAGQIQGTAKLDVLMSKPTMACPTENLIEGKTSLNLTCDADSFKSRVWMKDGKPLVSGDGFSFHDGNRVLSISPVNRRDTGEFLCNVSNDFSFDTAKCRLEVYYGPDRPIIVQTPIGAELEESVVLSCFADSLPKFQWFLNGDLLSDTGPDLRMMNIQMSQSGNYSCQAFNNKTMKNQTSQTLCLSVLLLLWILSLFPLAEQQL</sequence>
<dbReference type="Pfam" id="PF13927">
    <property type="entry name" value="Ig_3"/>
    <property type="match status" value="2"/>
</dbReference>
<evidence type="ECO:0000259" key="6">
    <source>
        <dbReference type="PROSITE" id="PS50835"/>
    </source>
</evidence>
<keyword evidence="5" id="KW-1133">Transmembrane helix</keyword>
<keyword evidence="5" id="KW-0812">Transmembrane</keyword>
<dbReference type="AlphaFoldDB" id="A0A8D0AUR5"/>
<evidence type="ECO:0000256" key="1">
    <source>
        <dbReference type="ARBA" id="ARBA00022729"/>
    </source>
</evidence>
<keyword evidence="2" id="KW-1015">Disulfide bond</keyword>
<evidence type="ECO:0000256" key="5">
    <source>
        <dbReference type="SAM" id="Phobius"/>
    </source>
</evidence>
<dbReference type="PROSITE" id="PS50835">
    <property type="entry name" value="IG_LIKE"/>
    <property type="match status" value="3"/>
</dbReference>
<accession>A0A8D0AUR5</accession>
<dbReference type="Gene3D" id="2.60.40.10">
    <property type="entry name" value="Immunoglobulins"/>
    <property type="match status" value="3"/>
</dbReference>
<dbReference type="InterPro" id="IPR003599">
    <property type="entry name" value="Ig_sub"/>
</dbReference>
<dbReference type="InterPro" id="IPR007110">
    <property type="entry name" value="Ig-like_dom"/>
</dbReference>
<dbReference type="PANTHER" id="PTHR44337">
    <property type="entry name" value="CARCINOEMBRYONIC ANTIGEN-RELATED CELL ADHESION MOLECULE 8"/>
    <property type="match status" value="1"/>
</dbReference>
<evidence type="ECO:0000313" key="7">
    <source>
        <dbReference type="Ensembl" id="ENSSLUP00000059464.1"/>
    </source>
</evidence>
<dbReference type="Ensembl" id="ENSSLUT00000061155.1">
    <property type="protein sequence ID" value="ENSSLUP00000059464.1"/>
    <property type="gene ID" value="ENSSLUG00000025420.1"/>
</dbReference>
<dbReference type="SMART" id="SM00408">
    <property type="entry name" value="IGc2"/>
    <property type="match status" value="2"/>
</dbReference>
<feature type="domain" description="Ig-like" evidence="6">
    <location>
        <begin position="122"/>
        <end position="205"/>
    </location>
</feature>
<feature type="domain" description="Ig-like" evidence="6">
    <location>
        <begin position="213"/>
        <end position="288"/>
    </location>
</feature>
<dbReference type="InterPro" id="IPR036179">
    <property type="entry name" value="Ig-like_dom_sf"/>
</dbReference>
<dbReference type="Proteomes" id="UP000694568">
    <property type="component" value="Unplaced"/>
</dbReference>
<evidence type="ECO:0000313" key="8">
    <source>
        <dbReference type="Proteomes" id="UP000694568"/>
    </source>
</evidence>
<feature type="domain" description="Ig-like" evidence="6">
    <location>
        <begin position="29"/>
        <end position="97"/>
    </location>
</feature>
<proteinExistence type="predicted"/>
<dbReference type="GeneTree" id="ENSGT01100000263479"/>
<name>A0A8D0AUR5_SANLU</name>
<dbReference type="InterPro" id="IPR013151">
    <property type="entry name" value="Immunoglobulin_dom"/>
</dbReference>
<organism evidence="7 8">
    <name type="scientific">Sander lucioperca</name>
    <name type="common">Pike-perch</name>
    <name type="synonym">Perca lucioperca</name>
    <dbReference type="NCBI Taxonomy" id="283035"/>
    <lineage>
        <taxon>Eukaryota</taxon>
        <taxon>Metazoa</taxon>
        <taxon>Chordata</taxon>
        <taxon>Craniata</taxon>
        <taxon>Vertebrata</taxon>
        <taxon>Euteleostomi</taxon>
        <taxon>Actinopterygii</taxon>
        <taxon>Neopterygii</taxon>
        <taxon>Teleostei</taxon>
        <taxon>Neoteleostei</taxon>
        <taxon>Acanthomorphata</taxon>
        <taxon>Eupercaria</taxon>
        <taxon>Perciformes</taxon>
        <taxon>Percoidei</taxon>
        <taxon>Percidae</taxon>
        <taxon>Luciopercinae</taxon>
        <taxon>Sander</taxon>
    </lineage>
</organism>
<keyword evidence="5" id="KW-0472">Membrane</keyword>
<dbReference type="InterPro" id="IPR052598">
    <property type="entry name" value="IgSF_CEA-related"/>
</dbReference>
<feature type="transmembrane region" description="Helical" evidence="5">
    <location>
        <begin position="286"/>
        <end position="304"/>
    </location>
</feature>
<evidence type="ECO:0000256" key="4">
    <source>
        <dbReference type="ARBA" id="ARBA00023319"/>
    </source>
</evidence>
<evidence type="ECO:0000256" key="2">
    <source>
        <dbReference type="ARBA" id="ARBA00023157"/>
    </source>
</evidence>
<dbReference type="SMART" id="SM00409">
    <property type="entry name" value="IG"/>
    <property type="match status" value="3"/>
</dbReference>
<dbReference type="SUPFAM" id="SSF48726">
    <property type="entry name" value="Immunoglobulin"/>
    <property type="match status" value="3"/>
</dbReference>
<dbReference type="InterPro" id="IPR003598">
    <property type="entry name" value="Ig_sub2"/>
</dbReference>
<reference evidence="7" key="2">
    <citation type="submission" date="2025-09" db="UniProtKB">
        <authorList>
            <consortium name="Ensembl"/>
        </authorList>
    </citation>
    <scope>IDENTIFICATION</scope>
</reference>
<evidence type="ECO:0000256" key="3">
    <source>
        <dbReference type="ARBA" id="ARBA00023180"/>
    </source>
</evidence>
<dbReference type="PANTHER" id="PTHR44337:SF16">
    <property type="entry name" value="CARCINOEMBRYONIC ANTIGEN-RELATED CELL ADHESION MOLECULE 20-LIKE-RELATED"/>
    <property type="match status" value="1"/>
</dbReference>
<keyword evidence="3" id="KW-0325">Glycoprotein</keyword>
<protein>
    <recommendedName>
        <fullName evidence="6">Ig-like domain-containing protein</fullName>
    </recommendedName>
</protein>
<keyword evidence="8" id="KW-1185">Reference proteome</keyword>
<dbReference type="Pfam" id="PF00047">
    <property type="entry name" value="ig"/>
    <property type="match status" value="1"/>
</dbReference>
<dbReference type="InterPro" id="IPR013783">
    <property type="entry name" value="Ig-like_fold"/>
</dbReference>
<reference evidence="7" key="1">
    <citation type="submission" date="2025-08" db="UniProtKB">
        <authorList>
            <consortium name="Ensembl"/>
        </authorList>
    </citation>
    <scope>IDENTIFICATION</scope>
</reference>
<keyword evidence="4" id="KW-0393">Immunoglobulin domain</keyword>